<feature type="compositionally biased region" description="Polar residues" evidence="1">
    <location>
        <begin position="135"/>
        <end position="145"/>
    </location>
</feature>
<proteinExistence type="predicted"/>
<feature type="compositionally biased region" description="Basic and acidic residues" evidence="1">
    <location>
        <begin position="61"/>
        <end position="70"/>
    </location>
</feature>
<gene>
    <name evidence="2" type="ORF">QSP1433_LOCUS7531</name>
</gene>
<organism evidence="2">
    <name type="scientific">Mucochytrium quahogii</name>
    <dbReference type="NCBI Taxonomy" id="96639"/>
    <lineage>
        <taxon>Eukaryota</taxon>
        <taxon>Sar</taxon>
        <taxon>Stramenopiles</taxon>
        <taxon>Bigyra</taxon>
        <taxon>Labyrinthulomycetes</taxon>
        <taxon>Thraustochytrida</taxon>
        <taxon>Thraustochytriidae</taxon>
        <taxon>Mucochytrium</taxon>
    </lineage>
</organism>
<dbReference type="AlphaFoldDB" id="A0A7S2WE75"/>
<protein>
    <submittedName>
        <fullName evidence="2">Uncharacterized protein</fullName>
    </submittedName>
</protein>
<feature type="region of interest" description="Disordered" evidence="1">
    <location>
        <begin position="43"/>
        <end position="164"/>
    </location>
</feature>
<evidence type="ECO:0000313" key="2">
    <source>
        <dbReference type="EMBL" id="CAD9682035.1"/>
    </source>
</evidence>
<evidence type="ECO:0000256" key="1">
    <source>
        <dbReference type="SAM" id="MobiDB-lite"/>
    </source>
</evidence>
<dbReference type="EMBL" id="HBHK01011960">
    <property type="protein sequence ID" value="CAD9682035.1"/>
    <property type="molecule type" value="Transcribed_RNA"/>
</dbReference>
<accession>A0A7S2WE75</accession>
<reference evidence="2" key="1">
    <citation type="submission" date="2021-01" db="EMBL/GenBank/DDBJ databases">
        <authorList>
            <person name="Corre E."/>
            <person name="Pelletier E."/>
            <person name="Niang G."/>
            <person name="Scheremetjew M."/>
            <person name="Finn R."/>
            <person name="Kale V."/>
            <person name="Holt S."/>
            <person name="Cochrane G."/>
            <person name="Meng A."/>
            <person name="Brown T."/>
            <person name="Cohen L."/>
        </authorList>
    </citation>
    <scope>NUCLEOTIDE SEQUENCE</scope>
    <source>
        <strain evidence="2">NY070348D</strain>
    </source>
</reference>
<name>A0A7S2WE75_9STRA</name>
<sequence length="410" mass="46058">MEDVQAKINDAFSARLTSIEAQMKFQHGVQLKRIASLESSTVECKDEVVAKSPGTRAQKRRIQDLEDKSTDSSYSTINSKVHHPDTTLAGPEMIKKEYSSSTSSTSKGTAKKPRTDSNHPTPYSPNDLLDIINNRIEQGNATGRSTTEHKKKTSSRSERATSDDDAMWEMVLPKVVSKKAFPKKHYHSEQKITKQMITASPRMFSWRLEINYEPLNGPREKLDDYCTPQPLYDLSALGLALSILPTGRDGHTTATLITKLVEWRFKDKCLGAGRGWIQYNKRPLSSKLVAQHILKQSTWYNGREPTALSAAQKDVLQFNLLANGVTFHSFKASYLQATAKKFNVPPSGKGKDQTPWYLYESFRNINIPNGSSKQSLSEIYILFKQKGKKLHLGGVFIFIANPKNKKKSTS</sequence>